<dbReference type="Proteomes" id="UP000033961">
    <property type="component" value="Chromosome I"/>
</dbReference>
<dbReference type="EMBL" id="CP027843">
    <property type="protein sequence ID" value="AVQ12528.1"/>
    <property type="molecule type" value="Genomic_DNA"/>
</dbReference>
<keyword evidence="1" id="KW-0472">Membrane</keyword>
<accession>A0A2P1QUE6</accession>
<dbReference type="NCBIfam" id="NF047513">
    <property type="entry name" value="LIC_13246_fam"/>
    <property type="match status" value="1"/>
</dbReference>
<evidence type="ECO:0000256" key="1">
    <source>
        <dbReference type="SAM" id="Phobius"/>
    </source>
</evidence>
<proteinExistence type="predicted"/>
<sequence length="158" mass="18600">MYKVLQVSIAIIVCYAFFVVNFPITENERSVMGNSKDNKENWKELNKEGVTQFKSILSAIEKFHSIILRSDSTKGSPWDFKRDLLKAKECRIYVKETEDKHVFQVYTEIIEDAKVRRENWIHVDGIQEAREIFESEGNLTHLVFTINCLNDIYRDFTI</sequence>
<organism evidence="2 3">
    <name type="scientific">Leptospira santarosai</name>
    <dbReference type="NCBI Taxonomy" id="28183"/>
    <lineage>
        <taxon>Bacteria</taxon>
        <taxon>Pseudomonadati</taxon>
        <taxon>Spirochaetota</taxon>
        <taxon>Spirochaetia</taxon>
        <taxon>Leptospirales</taxon>
        <taxon>Leptospiraceae</taxon>
        <taxon>Leptospira</taxon>
    </lineage>
</organism>
<evidence type="ECO:0000313" key="2">
    <source>
        <dbReference type="EMBL" id="AVQ12528.1"/>
    </source>
</evidence>
<keyword evidence="1" id="KW-1133">Transmembrane helix</keyword>
<keyword evidence="1" id="KW-0812">Transmembrane</keyword>
<name>A0A2P1QUE6_9LEPT</name>
<gene>
    <name evidence="2" type="ORF">XB16_2202</name>
</gene>
<feature type="transmembrane region" description="Helical" evidence="1">
    <location>
        <begin position="6"/>
        <end position="24"/>
    </location>
</feature>
<evidence type="ECO:0000313" key="3">
    <source>
        <dbReference type="Proteomes" id="UP000033961"/>
    </source>
</evidence>
<reference evidence="2 3" key="1">
    <citation type="journal article" date="2015" name="Genome Announc.">
        <title>Draft Genome Sequences of Leptospira santarosai Strains U160, U164, and U233, Isolated from Asymptomatic Cattle.</title>
        <authorList>
            <person name="Kremer F.S."/>
            <person name="Eslabao M.R."/>
            <person name="Provisor M."/>
            <person name="Woloski R.D."/>
            <person name="Ramires O.V."/>
            <person name="Moreno L.Z."/>
            <person name="Moreno A.M."/>
            <person name="Hamond C."/>
            <person name="Lilenbaum W."/>
            <person name="Dellagostin O.A."/>
        </authorList>
    </citation>
    <scope>NUCLEOTIDE SEQUENCE [LARGE SCALE GENOMIC DNA]</scope>
    <source>
        <strain evidence="2 3">U160</strain>
    </source>
</reference>
<dbReference type="AlphaFoldDB" id="A0A2P1QUE6"/>
<protein>
    <submittedName>
        <fullName evidence="2">Uncharacterized protein</fullName>
    </submittedName>
</protein>